<keyword evidence="6" id="KW-0303">Gap junction</keyword>
<accession>A0A7R9LJV5</accession>
<dbReference type="AlphaFoldDB" id="A0A7R9LJV5"/>
<evidence type="ECO:0000256" key="3">
    <source>
        <dbReference type="ARBA" id="ARBA00022448"/>
    </source>
</evidence>
<evidence type="ECO:0000256" key="7">
    <source>
        <dbReference type="ARBA" id="ARBA00022949"/>
    </source>
</evidence>
<keyword evidence="4" id="KW-1003">Cell membrane</keyword>
<keyword evidence="8 12" id="KW-1133">Transmembrane helix</keyword>
<dbReference type="PANTHER" id="PTHR11893">
    <property type="entry name" value="INNEXIN"/>
    <property type="match status" value="1"/>
</dbReference>
<dbReference type="InterPro" id="IPR000990">
    <property type="entry name" value="Innexin"/>
</dbReference>
<evidence type="ECO:0000256" key="4">
    <source>
        <dbReference type="ARBA" id="ARBA00022475"/>
    </source>
</evidence>
<dbReference type="GO" id="GO:0005921">
    <property type="term" value="C:gap junction"/>
    <property type="evidence" value="ECO:0007669"/>
    <property type="project" value="UniProtKB-SubCell"/>
</dbReference>
<evidence type="ECO:0000256" key="5">
    <source>
        <dbReference type="ARBA" id="ARBA00022692"/>
    </source>
</evidence>
<evidence type="ECO:0000256" key="2">
    <source>
        <dbReference type="ARBA" id="ARBA00004651"/>
    </source>
</evidence>
<comment type="function">
    <text evidence="12">Structural component of the gap junctions.</text>
</comment>
<evidence type="ECO:0000256" key="11">
    <source>
        <dbReference type="ARBA" id="ARBA00023303"/>
    </source>
</evidence>
<evidence type="ECO:0000256" key="12">
    <source>
        <dbReference type="RuleBase" id="RU010713"/>
    </source>
</evidence>
<feature type="transmembrane region" description="Helical" evidence="12">
    <location>
        <begin position="109"/>
        <end position="131"/>
    </location>
</feature>
<dbReference type="Proteomes" id="UP000728032">
    <property type="component" value="Unassembled WGS sequence"/>
</dbReference>
<keyword evidence="5 12" id="KW-0812">Transmembrane</keyword>
<feature type="transmembrane region" description="Helical" evidence="12">
    <location>
        <begin position="177"/>
        <end position="199"/>
    </location>
</feature>
<evidence type="ECO:0000256" key="9">
    <source>
        <dbReference type="ARBA" id="ARBA00023065"/>
    </source>
</evidence>
<evidence type="ECO:0000256" key="6">
    <source>
        <dbReference type="ARBA" id="ARBA00022868"/>
    </source>
</evidence>
<reference evidence="13" key="1">
    <citation type="submission" date="2020-11" db="EMBL/GenBank/DDBJ databases">
        <authorList>
            <person name="Tran Van P."/>
        </authorList>
    </citation>
    <scope>NUCLEOTIDE SEQUENCE</scope>
</reference>
<comment type="similarity">
    <text evidence="12">Belongs to the pannexin family.</text>
</comment>
<keyword evidence="3 12" id="KW-0813">Transport</keyword>
<dbReference type="OrthoDB" id="5867527at2759"/>
<dbReference type="GO" id="GO:0034220">
    <property type="term" value="P:monoatomic ion transmembrane transport"/>
    <property type="evidence" value="ECO:0007669"/>
    <property type="project" value="UniProtKB-KW"/>
</dbReference>
<dbReference type="GO" id="GO:0005886">
    <property type="term" value="C:plasma membrane"/>
    <property type="evidence" value="ECO:0007669"/>
    <property type="project" value="UniProtKB-SubCell"/>
</dbReference>
<dbReference type="EMBL" id="OC916066">
    <property type="protein sequence ID" value="CAD7643033.1"/>
    <property type="molecule type" value="Genomic_DNA"/>
</dbReference>
<keyword evidence="14" id="KW-1185">Reference proteome</keyword>
<dbReference type="PROSITE" id="PS51013">
    <property type="entry name" value="PANNEXIN"/>
    <property type="match status" value="1"/>
</dbReference>
<gene>
    <name evidence="12" type="primary">inx</name>
    <name evidence="13" type="ORF">ONB1V03_LOCUS3922</name>
</gene>
<protein>
    <recommendedName>
        <fullName evidence="12">Innexin</fullName>
    </recommendedName>
</protein>
<keyword evidence="7" id="KW-0965">Cell junction</keyword>
<dbReference type="GO" id="GO:0007602">
    <property type="term" value="P:phototransduction"/>
    <property type="evidence" value="ECO:0007669"/>
    <property type="project" value="TreeGrafter"/>
</dbReference>
<dbReference type="PRINTS" id="PR01262">
    <property type="entry name" value="INNEXIN"/>
</dbReference>
<name>A0A7R9LJV5_9ACAR</name>
<keyword evidence="10 12" id="KW-0472">Membrane</keyword>
<evidence type="ECO:0000313" key="14">
    <source>
        <dbReference type="Proteomes" id="UP000728032"/>
    </source>
</evidence>
<evidence type="ECO:0000256" key="10">
    <source>
        <dbReference type="ARBA" id="ARBA00023136"/>
    </source>
</evidence>
<keyword evidence="9 12" id="KW-0406">Ion transport</keyword>
<dbReference type="PANTHER" id="PTHR11893:SF41">
    <property type="entry name" value="INNEXIN INX2"/>
    <property type="match status" value="1"/>
</dbReference>
<feature type="transmembrane region" description="Helical" evidence="12">
    <location>
        <begin position="270"/>
        <end position="299"/>
    </location>
</feature>
<dbReference type="Pfam" id="PF00876">
    <property type="entry name" value="Innexin"/>
    <property type="match status" value="1"/>
</dbReference>
<keyword evidence="11 12" id="KW-0407">Ion channel</keyword>
<proteinExistence type="inferred from homology"/>
<comment type="subcellular location">
    <subcellularLocation>
        <location evidence="1">Cell junction</location>
        <location evidence="1">Gap junction</location>
    </subcellularLocation>
    <subcellularLocation>
        <location evidence="2 12">Cell membrane</location>
        <topology evidence="2 12">Multi-pass membrane protein</topology>
    </subcellularLocation>
</comment>
<evidence type="ECO:0000256" key="1">
    <source>
        <dbReference type="ARBA" id="ARBA00004610"/>
    </source>
</evidence>
<sequence>MVLDVFGPVKRLIKLGTVCIDNNVFRLHYKATVIIMMSFSLLVTSVQFFGQPIHCIQKDDIPNDLLETYCWIHSTFTLPHAMNKKVGVEVAHPGVDQYKPGDTKTYHSYYQWVWIVLFMQALVFYVPRYLWKLWEGERLKSLVLGLNKPIIAEKVKNEQIGLLVLYLKANIRYHNWYFFYFVICEVLNFVNVIIQMYVIDAFLGGAFSSYGSDVLNYTEKDQEDRVDPMIATFPRMTKCTFYRYGSSGEVQRHDALCILPLNIVNEKIYIFLWFWLIFLAVMSGLMLLYRIIVIFIPALRFLILKSRAKFTDPNHLKLVMEVSKIGDWFLLYLLCKNIDGHHFKELIQQYSREIVEDGSGQPMVQPNEKEMEALKSAD</sequence>
<evidence type="ECO:0000313" key="13">
    <source>
        <dbReference type="EMBL" id="CAD7643033.1"/>
    </source>
</evidence>
<evidence type="ECO:0000256" key="8">
    <source>
        <dbReference type="ARBA" id="ARBA00022989"/>
    </source>
</evidence>
<dbReference type="GO" id="GO:0005243">
    <property type="term" value="F:gap junction channel activity"/>
    <property type="evidence" value="ECO:0007669"/>
    <property type="project" value="TreeGrafter"/>
</dbReference>
<organism evidence="13">
    <name type="scientific">Oppiella nova</name>
    <dbReference type="NCBI Taxonomy" id="334625"/>
    <lineage>
        <taxon>Eukaryota</taxon>
        <taxon>Metazoa</taxon>
        <taxon>Ecdysozoa</taxon>
        <taxon>Arthropoda</taxon>
        <taxon>Chelicerata</taxon>
        <taxon>Arachnida</taxon>
        <taxon>Acari</taxon>
        <taxon>Acariformes</taxon>
        <taxon>Sarcoptiformes</taxon>
        <taxon>Oribatida</taxon>
        <taxon>Brachypylina</taxon>
        <taxon>Oppioidea</taxon>
        <taxon>Oppiidae</taxon>
        <taxon>Oppiella</taxon>
    </lineage>
</organism>
<feature type="transmembrane region" description="Helical" evidence="12">
    <location>
        <begin position="31"/>
        <end position="50"/>
    </location>
</feature>
<dbReference type="EMBL" id="CAJPVJ010001241">
    <property type="protein sequence ID" value="CAG2164366.1"/>
    <property type="molecule type" value="Genomic_DNA"/>
</dbReference>